<evidence type="ECO:0000313" key="3">
    <source>
        <dbReference type="Proteomes" id="UP000481583"/>
    </source>
</evidence>
<dbReference type="EMBL" id="JAAKZV010000248">
    <property type="protein sequence ID" value="NGN68987.1"/>
    <property type="molecule type" value="Genomic_DNA"/>
</dbReference>
<feature type="signal peptide" evidence="1">
    <location>
        <begin position="1"/>
        <end position="31"/>
    </location>
</feature>
<feature type="chain" id="PRO_5026062502" description="Lipoprotein" evidence="1">
    <location>
        <begin position="32"/>
        <end position="245"/>
    </location>
</feature>
<dbReference type="AlphaFoldDB" id="A0A6G4UCC7"/>
<dbReference type="RefSeq" id="WP_165243458.1">
    <property type="nucleotide sequence ID" value="NZ_JAAKZV010000248.1"/>
</dbReference>
<dbReference type="Proteomes" id="UP000481583">
    <property type="component" value="Unassembled WGS sequence"/>
</dbReference>
<gene>
    <name evidence="2" type="ORF">G5C51_34500</name>
</gene>
<keyword evidence="1" id="KW-0732">Signal</keyword>
<sequence length="245" mass="25891">MSRTRKAAAVSLSAAICASALVGGLAGVSYAQDDNGVAGESAPEIITQAREAFEKAPSMRVNIERTGVQKGDVTHTDLAMDREGNCKGTATFEGEGGFEIIKSGERLWFKPDAAWIKAQIPGKEGTEAADELAGKYLEGTTKDKDIREVAAVCDIGVYQEAVRDGVDAPLRKHGTTTVNGTHVVELTGREEGKQVTLDVATTGEPYPVRISTEGPGDEGETTAITYGEQVRPEAPPAADTVPWEN</sequence>
<organism evidence="2 3">
    <name type="scientific">Streptomyces coryli</name>
    <dbReference type="NCBI Taxonomy" id="1128680"/>
    <lineage>
        <taxon>Bacteria</taxon>
        <taxon>Bacillati</taxon>
        <taxon>Actinomycetota</taxon>
        <taxon>Actinomycetes</taxon>
        <taxon>Kitasatosporales</taxon>
        <taxon>Streptomycetaceae</taxon>
        <taxon>Streptomyces</taxon>
    </lineage>
</organism>
<proteinExistence type="predicted"/>
<evidence type="ECO:0008006" key="4">
    <source>
        <dbReference type="Google" id="ProtNLM"/>
    </source>
</evidence>
<reference evidence="2 3" key="1">
    <citation type="submission" date="2020-02" db="EMBL/GenBank/DDBJ databases">
        <title>Whole-genome analyses of novel actinobacteria.</title>
        <authorList>
            <person name="Sahin N."/>
        </authorList>
    </citation>
    <scope>NUCLEOTIDE SEQUENCE [LARGE SCALE GENOMIC DNA]</scope>
    <source>
        <strain evidence="2 3">A7024</strain>
    </source>
</reference>
<dbReference type="Gene3D" id="2.50.20.20">
    <property type="match status" value="1"/>
</dbReference>
<accession>A0A6G4UCC7</accession>
<comment type="caution">
    <text evidence="2">The sequence shown here is derived from an EMBL/GenBank/DDBJ whole genome shotgun (WGS) entry which is preliminary data.</text>
</comment>
<protein>
    <recommendedName>
        <fullName evidence="4">Lipoprotein</fullName>
    </recommendedName>
</protein>
<name>A0A6G4UCC7_9ACTN</name>
<evidence type="ECO:0000313" key="2">
    <source>
        <dbReference type="EMBL" id="NGN68987.1"/>
    </source>
</evidence>
<evidence type="ECO:0000256" key="1">
    <source>
        <dbReference type="SAM" id="SignalP"/>
    </source>
</evidence>
<keyword evidence="3" id="KW-1185">Reference proteome</keyword>